<evidence type="ECO:0000259" key="5">
    <source>
        <dbReference type="Pfam" id="PF12515"/>
    </source>
</evidence>
<keyword evidence="8" id="KW-1185">Reference proteome</keyword>
<dbReference type="PANTHER" id="PTHR24093">
    <property type="entry name" value="CATION TRANSPORTING ATPASE"/>
    <property type="match status" value="1"/>
</dbReference>
<dbReference type="Gene3D" id="1.20.5.170">
    <property type="match status" value="1"/>
</dbReference>
<evidence type="ECO:0000256" key="1">
    <source>
        <dbReference type="ARBA" id="ARBA00004127"/>
    </source>
</evidence>
<dbReference type="AlphaFoldDB" id="A0AA88UI59"/>
<evidence type="ECO:0000313" key="7">
    <source>
        <dbReference type="EMBL" id="KAK2982966.1"/>
    </source>
</evidence>
<accession>A0AA88UI59</accession>
<comment type="subcellular location">
    <subcellularLocation>
        <location evidence="1">Endomembrane system</location>
        <topology evidence="1">Multi-pass membrane protein</topology>
    </subcellularLocation>
    <subcellularLocation>
        <location evidence="2">Membrane</location>
        <topology evidence="2">Single-pass membrane protein</topology>
    </subcellularLocation>
</comment>
<gene>
    <name evidence="7" type="ORF">RJ640_019244</name>
</gene>
<dbReference type="GO" id="GO:0005388">
    <property type="term" value="F:P-type calcium transporter activity"/>
    <property type="evidence" value="ECO:0007669"/>
    <property type="project" value="TreeGrafter"/>
</dbReference>
<comment type="caution">
    <text evidence="7">The sequence shown here is derived from an EMBL/GenBank/DDBJ whole genome shotgun (WGS) entry which is preliminary data.</text>
</comment>
<dbReference type="FunFam" id="1.20.5.170:FF:000029">
    <property type="entry name" value="Calcium-transporting ATPase"/>
    <property type="match status" value="1"/>
</dbReference>
<dbReference type="InterPro" id="IPR024750">
    <property type="entry name" value="Ca_ATPase_N_dom"/>
</dbReference>
<feature type="compositionally biased region" description="Low complexity" evidence="4">
    <location>
        <begin position="324"/>
        <end position="378"/>
    </location>
</feature>
<dbReference type="InterPro" id="IPR024788">
    <property type="entry name" value="Malectin-like_Carb-bd_dom"/>
</dbReference>
<evidence type="ECO:0000256" key="2">
    <source>
        <dbReference type="ARBA" id="ARBA00004167"/>
    </source>
</evidence>
<name>A0AA88UI59_9ASTE</name>
<reference evidence="7" key="1">
    <citation type="submission" date="2022-12" db="EMBL/GenBank/DDBJ databases">
        <title>Draft genome assemblies for two species of Escallonia (Escalloniales).</title>
        <authorList>
            <person name="Chanderbali A."/>
            <person name="Dervinis C."/>
            <person name="Anghel I."/>
            <person name="Soltis D."/>
            <person name="Soltis P."/>
            <person name="Zapata F."/>
        </authorList>
    </citation>
    <scope>NUCLEOTIDE SEQUENCE</scope>
    <source>
        <strain evidence="7">UCBG92.1500</strain>
        <tissue evidence="7">Leaf</tissue>
    </source>
</reference>
<evidence type="ECO:0000313" key="8">
    <source>
        <dbReference type="Proteomes" id="UP001187471"/>
    </source>
</evidence>
<dbReference type="PANTHER" id="PTHR24093:SF369">
    <property type="entry name" value="CALCIUM-TRANSPORTING ATPASE"/>
    <property type="match status" value="1"/>
</dbReference>
<dbReference type="InterPro" id="IPR023298">
    <property type="entry name" value="ATPase_P-typ_TM_dom_sf"/>
</dbReference>
<dbReference type="Pfam" id="PF12819">
    <property type="entry name" value="Malectin_like"/>
    <property type="match status" value="1"/>
</dbReference>
<sequence length="386" mass="42166">MSEDFTGSPYRRHRDGDDGNSGPFDIVRTKSASIDPLKRWRQAALALNASRRFRYTLHLKKEEEKKQIIAKIRTHAQVIRAAYLLQSRITAPGTPKSPPTPMPTGDYDIGPEQLASMTRDHDFTALQHFGGVRGLAEELNTNTERGVHGDESDRLLLDACRDTTLIISMVAAGASLALGIKTEGIKEGLCDGASIAMAVIIVIAVTGRKHVPPDLGFQTVGLDANKSIKHKYYIRTFTVYDNFDGKSHSPSFHLSVEGNLVFSWRSPWQKDVSSFGGYSDLIAFVSDGEADICFYNIATDYPVIASLKLIQIDPASYDSRRRSSVSSRSPSARRTAMSSRASSPTGTTSAHSPSTTTSTASPTPRHSTCPSRATSSSRGARRGRRM</sequence>
<dbReference type="SUPFAM" id="SSF81665">
    <property type="entry name" value="Calcium ATPase, transmembrane domain M"/>
    <property type="match status" value="1"/>
</dbReference>
<dbReference type="GO" id="GO:0005886">
    <property type="term" value="C:plasma membrane"/>
    <property type="evidence" value="ECO:0007669"/>
    <property type="project" value="TreeGrafter"/>
</dbReference>
<keyword evidence="3" id="KW-0460">Magnesium</keyword>
<protein>
    <submittedName>
        <fullName evidence="7">Uncharacterized protein</fullName>
    </submittedName>
</protein>
<dbReference type="Proteomes" id="UP001187471">
    <property type="component" value="Unassembled WGS sequence"/>
</dbReference>
<dbReference type="Pfam" id="PF12515">
    <property type="entry name" value="CaATP_NAI"/>
    <property type="match status" value="1"/>
</dbReference>
<proteinExistence type="predicted"/>
<dbReference type="GO" id="GO:0012505">
    <property type="term" value="C:endomembrane system"/>
    <property type="evidence" value="ECO:0007669"/>
    <property type="project" value="UniProtKB-SubCell"/>
</dbReference>
<evidence type="ECO:0000256" key="4">
    <source>
        <dbReference type="SAM" id="MobiDB-lite"/>
    </source>
</evidence>
<evidence type="ECO:0000259" key="6">
    <source>
        <dbReference type="Pfam" id="PF12819"/>
    </source>
</evidence>
<organism evidence="7 8">
    <name type="scientific">Escallonia rubra</name>
    <dbReference type="NCBI Taxonomy" id="112253"/>
    <lineage>
        <taxon>Eukaryota</taxon>
        <taxon>Viridiplantae</taxon>
        <taxon>Streptophyta</taxon>
        <taxon>Embryophyta</taxon>
        <taxon>Tracheophyta</taxon>
        <taxon>Spermatophyta</taxon>
        <taxon>Magnoliopsida</taxon>
        <taxon>eudicotyledons</taxon>
        <taxon>Gunneridae</taxon>
        <taxon>Pentapetalae</taxon>
        <taxon>asterids</taxon>
        <taxon>campanulids</taxon>
        <taxon>Escalloniales</taxon>
        <taxon>Escalloniaceae</taxon>
        <taxon>Escallonia</taxon>
    </lineage>
</organism>
<feature type="domain" description="Calcium-transporting P-type ATPase N-terminal autoinhibitory" evidence="5">
    <location>
        <begin position="23"/>
        <end position="64"/>
    </location>
</feature>
<feature type="region of interest" description="Disordered" evidence="4">
    <location>
        <begin position="1"/>
        <end position="26"/>
    </location>
</feature>
<feature type="domain" description="Malectin-like" evidence="6">
    <location>
        <begin position="228"/>
        <end position="324"/>
    </location>
</feature>
<feature type="region of interest" description="Disordered" evidence="4">
    <location>
        <begin position="319"/>
        <end position="386"/>
    </location>
</feature>
<evidence type="ECO:0000256" key="3">
    <source>
        <dbReference type="ARBA" id="ARBA00022842"/>
    </source>
</evidence>
<dbReference type="EMBL" id="JAVXUO010001371">
    <property type="protein sequence ID" value="KAK2982966.1"/>
    <property type="molecule type" value="Genomic_DNA"/>
</dbReference>
<dbReference type="GO" id="GO:0005516">
    <property type="term" value="F:calmodulin binding"/>
    <property type="evidence" value="ECO:0007669"/>
    <property type="project" value="InterPro"/>
</dbReference>